<feature type="domain" description="ATP-grasp" evidence="11">
    <location>
        <begin position="108"/>
        <end position="320"/>
    </location>
</feature>
<dbReference type="PATRIC" id="fig|1619048.3.peg.174"/>
<evidence type="ECO:0000313" key="13">
    <source>
        <dbReference type="Proteomes" id="UP000034108"/>
    </source>
</evidence>
<dbReference type="PROSITE" id="PS50975">
    <property type="entry name" value="ATP_GRASP"/>
    <property type="match status" value="1"/>
</dbReference>
<evidence type="ECO:0000256" key="3">
    <source>
        <dbReference type="ARBA" id="ARBA00022490"/>
    </source>
</evidence>
<dbReference type="InterPro" id="IPR016185">
    <property type="entry name" value="PreATP-grasp_dom_sf"/>
</dbReference>
<dbReference type="EMBL" id="LCAV01000005">
    <property type="protein sequence ID" value="KKR99544.1"/>
    <property type="molecule type" value="Genomic_DNA"/>
</dbReference>
<dbReference type="Proteomes" id="UP000034108">
    <property type="component" value="Unassembled WGS sequence"/>
</dbReference>
<dbReference type="GO" id="GO:0009252">
    <property type="term" value="P:peptidoglycan biosynthetic process"/>
    <property type="evidence" value="ECO:0007669"/>
    <property type="project" value="UniProtKB-KW"/>
</dbReference>
<evidence type="ECO:0000256" key="4">
    <source>
        <dbReference type="ARBA" id="ARBA00022598"/>
    </source>
</evidence>
<keyword evidence="8" id="KW-0573">Peptidoglycan synthesis</keyword>
<dbReference type="PANTHER" id="PTHR23132:SF23">
    <property type="entry name" value="D-ALANINE--D-ALANINE LIGASE B"/>
    <property type="match status" value="1"/>
</dbReference>
<dbReference type="Gene3D" id="3.30.470.20">
    <property type="entry name" value="ATP-grasp fold, B domain"/>
    <property type="match status" value="1"/>
</dbReference>
<keyword evidence="4 12" id="KW-0436">Ligase</keyword>
<dbReference type="Pfam" id="PF07478">
    <property type="entry name" value="Dala_Dala_lig_C"/>
    <property type="match status" value="1"/>
</dbReference>
<evidence type="ECO:0000256" key="7">
    <source>
        <dbReference type="ARBA" id="ARBA00022960"/>
    </source>
</evidence>
<gene>
    <name evidence="12" type="ORF">UU49_C0005G0002</name>
</gene>
<dbReference type="GO" id="GO:0008716">
    <property type="term" value="F:D-alanine-D-alanine ligase activity"/>
    <property type="evidence" value="ECO:0007669"/>
    <property type="project" value="InterPro"/>
</dbReference>
<accession>A0A0G0VF68</accession>
<dbReference type="InterPro" id="IPR013815">
    <property type="entry name" value="ATP_grasp_subdomain_1"/>
</dbReference>
<evidence type="ECO:0000259" key="11">
    <source>
        <dbReference type="PROSITE" id="PS50975"/>
    </source>
</evidence>
<comment type="subcellular location">
    <subcellularLocation>
        <location evidence="1">Cytoplasm</location>
    </subcellularLocation>
</comment>
<dbReference type="PANTHER" id="PTHR23132">
    <property type="entry name" value="D-ALANINE--D-ALANINE LIGASE"/>
    <property type="match status" value="1"/>
</dbReference>
<dbReference type="SUPFAM" id="SSF52440">
    <property type="entry name" value="PreATP-grasp domain"/>
    <property type="match status" value="1"/>
</dbReference>
<evidence type="ECO:0000256" key="8">
    <source>
        <dbReference type="ARBA" id="ARBA00022984"/>
    </source>
</evidence>
<keyword evidence="3" id="KW-0963">Cytoplasm</keyword>
<comment type="similarity">
    <text evidence="2">Belongs to the D-alanine--D-alanine ligase family.</text>
</comment>
<dbReference type="AlphaFoldDB" id="A0A0G0VF68"/>
<comment type="caution">
    <text evidence="12">The sequence shown here is derived from an EMBL/GenBank/DDBJ whole genome shotgun (WGS) entry which is preliminary data.</text>
</comment>
<evidence type="ECO:0000256" key="9">
    <source>
        <dbReference type="ARBA" id="ARBA00023316"/>
    </source>
</evidence>
<organism evidence="12 13">
    <name type="scientific">Candidatus Magasanikbacteria bacterium GW2011_GWC2_41_17</name>
    <dbReference type="NCBI Taxonomy" id="1619048"/>
    <lineage>
        <taxon>Bacteria</taxon>
        <taxon>Candidatus Magasanikiibacteriota</taxon>
    </lineage>
</organism>
<dbReference type="InterPro" id="IPR011095">
    <property type="entry name" value="Dala_Dala_lig_C"/>
</dbReference>
<keyword evidence="5 10" id="KW-0547">Nucleotide-binding</keyword>
<dbReference type="GO" id="GO:0008360">
    <property type="term" value="P:regulation of cell shape"/>
    <property type="evidence" value="ECO:0007669"/>
    <property type="project" value="UniProtKB-KW"/>
</dbReference>
<reference evidence="12 13" key="1">
    <citation type="journal article" date="2015" name="Nature">
        <title>rRNA introns, odd ribosomes, and small enigmatic genomes across a large radiation of phyla.</title>
        <authorList>
            <person name="Brown C.T."/>
            <person name="Hug L.A."/>
            <person name="Thomas B.C."/>
            <person name="Sharon I."/>
            <person name="Castelle C.J."/>
            <person name="Singh A."/>
            <person name="Wilkins M.J."/>
            <person name="Williams K.H."/>
            <person name="Banfield J.F."/>
        </authorList>
    </citation>
    <scope>NUCLEOTIDE SEQUENCE [LARGE SCALE GENOMIC DNA]</scope>
</reference>
<name>A0A0G0VF68_9BACT</name>
<dbReference type="Gene3D" id="3.40.50.20">
    <property type="match status" value="1"/>
</dbReference>
<keyword evidence="7" id="KW-0133">Cell shape</keyword>
<sequence length="369" mass="41684">MKIAILSNIFDSNSENKEVEDSLTQVGKKTKAALESYGHEVTFYDVNERVFEKLRKAKPDAAFNVCERFNGSSLFEPHVASMLELLGIPYTGSGPLALATCMNKPMVKAVLMHHEIPTPKYQVFYSRYRKLDPELKFPLIVKPCSMDNSIGITPESVVKNEEEMRRQINFILKTYSQPALVEEFMAGREFTVSILGNDKEAMPLPVCEIEMGNIPDNPNKIYSYDAKWDENGINYNQTYMDCPAKIPKYLELKLQKLALETHRVLGVRDYSRVDLRLDEENNPYVLEMNPNPGISADCFLPYSATALNINYNQLINIIFCCALERNGIKNDKKISCVADVIKEDGVEKADMEEEVKAPLSIKVLAGQAA</sequence>
<protein>
    <submittedName>
        <fullName evidence="12">D-alanine-D-alanine ligase-like protein</fullName>
    </submittedName>
</protein>
<dbReference type="GO" id="GO:0046872">
    <property type="term" value="F:metal ion binding"/>
    <property type="evidence" value="ECO:0007669"/>
    <property type="project" value="InterPro"/>
</dbReference>
<dbReference type="PROSITE" id="PS00844">
    <property type="entry name" value="DALA_DALA_LIGASE_2"/>
    <property type="match status" value="1"/>
</dbReference>
<dbReference type="Gene3D" id="3.30.1490.20">
    <property type="entry name" value="ATP-grasp fold, A domain"/>
    <property type="match status" value="1"/>
</dbReference>
<dbReference type="InterPro" id="IPR000291">
    <property type="entry name" value="D-Ala_lig_Van_CS"/>
</dbReference>
<dbReference type="SUPFAM" id="SSF56059">
    <property type="entry name" value="Glutathione synthetase ATP-binding domain-like"/>
    <property type="match status" value="1"/>
</dbReference>
<evidence type="ECO:0000256" key="2">
    <source>
        <dbReference type="ARBA" id="ARBA00010871"/>
    </source>
</evidence>
<dbReference type="InterPro" id="IPR011761">
    <property type="entry name" value="ATP-grasp"/>
</dbReference>
<keyword evidence="9" id="KW-0961">Cell wall biogenesis/degradation</keyword>
<evidence type="ECO:0000256" key="10">
    <source>
        <dbReference type="PROSITE-ProRule" id="PRU00409"/>
    </source>
</evidence>
<proteinExistence type="inferred from homology"/>
<dbReference type="GO" id="GO:0005524">
    <property type="term" value="F:ATP binding"/>
    <property type="evidence" value="ECO:0007669"/>
    <property type="project" value="UniProtKB-UniRule"/>
</dbReference>
<evidence type="ECO:0000256" key="1">
    <source>
        <dbReference type="ARBA" id="ARBA00004496"/>
    </source>
</evidence>
<evidence type="ECO:0000256" key="6">
    <source>
        <dbReference type="ARBA" id="ARBA00022840"/>
    </source>
</evidence>
<keyword evidence="6 10" id="KW-0067">ATP-binding</keyword>
<evidence type="ECO:0000313" key="12">
    <source>
        <dbReference type="EMBL" id="KKR99544.1"/>
    </source>
</evidence>
<dbReference type="GO" id="GO:0005737">
    <property type="term" value="C:cytoplasm"/>
    <property type="evidence" value="ECO:0007669"/>
    <property type="project" value="UniProtKB-SubCell"/>
</dbReference>
<dbReference type="STRING" id="1619048.UU49_C0005G0002"/>
<evidence type="ECO:0000256" key="5">
    <source>
        <dbReference type="ARBA" id="ARBA00022741"/>
    </source>
</evidence>
<dbReference type="GO" id="GO:0071555">
    <property type="term" value="P:cell wall organization"/>
    <property type="evidence" value="ECO:0007669"/>
    <property type="project" value="UniProtKB-KW"/>
</dbReference>